<dbReference type="HOGENOM" id="CLU_2708504_0_0_1"/>
<reference evidence="2" key="3">
    <citation type="submission" date="2015-04" db="UniProtKB">
        <authorList>
            <consortium name="EnsemblPlants"/>
        </authorList>
    </citation>
    <scope>IDENTIFICATION</scope>
    <source>
        <strain evidence="2">cv. Jemalong A17</strain>
    </source>
</reference>
<dbReference type="AlphaFoldDB" id="A0A072V6Q7"/>
<evidence type="ECO:0000313" key="3">
    <source>
        <dbReference type="Proteomes" id="UP000002051"/>
    </source>
</evidence>
<name>A0A072V6Q7_MEDTR</name>
<organism evidence="1 3">
    <name type="scientific">Medicago truncatula</name>
    <name type="common">Barrel medic</name>
    <name type="synonym">Medicago tribuloides</name>
    <dbReference type="NCBI Taxonomy" id="3880"/>
    <lineage>
        <taxon>Eukaryota</taxon>
        <taxon>Viridiplantae</taxon>
        <taxon>Streptophyta</taxon>
        <taxon>Embryophyta</taxon>
        <taxon>Tracheophyta</taxon>
        <taxon>Spermatophyta</taxon>
        <taxon>Magnoliopsida</taxon>
        <taxon>eudicotyledons</taxon>
        <taxon>Gunneridae</taxon>
        <taxon>Pentapetalae</taxon>
        <taxon>rosids</taxon>
        <taxon>fabids</taxon>
        <taxon>Fabales</taxon>
        <taxon>Fabaceae</taxon>
        <taxon>Papilionoideae</taxon>
        <taxon>50 kb inversion clade</taxon>
        <taxon>NPAAA clade</taxon>
        <taxon>Hologalegina</taxon>
        <taxon>IRL clade</taxon>
        <taxon>Trifolieae</taxon>
        <taxon>Medicago</taxon>
    </lineage>
</organism>
<sequence length="73" mass="8470">MVGNEVEMGPTTEPRDSAFTMSCSVHDTIYLNYYRHLPPQSTTTVKILLQIQSQPFTLPADKRIERGWMKQRK</sequence>
<reference evidence="1 3" key="1">
    <citation type="journal article" date="2011" name="Nature">
        <title>The Medicago genome provides insight into the evolution of rhizobial symbioses.</title>
        <authorList>
            <person name="Young N.D."/>
            <person name="Debelle F."/>
            <person name="Oldroyd G.E."/>
            <person name="Geurts R."/>
            <person name="Cannon S.B."/>
            <person name="Udvardi M.K."/>
            <person name="Benedito V.A."/>
            <person name="Mayer K.F."/>
            <person name="Gouzy J."/>
            <person name="Schoof H."/>
            <person name="Van de Peer Y."/>
            <person name="Proost S."/>
            <person name="Cook D.R."/>
            <person name="Meyers B.C."/>
            <person name="Spannagl M."/>
            <person name="Cheung F."/>
            <person name="De Mita S."/>
            <person name="Krishnakumar V."/>
            <person name="Gundlach H."/>
            <person name="Zhou S."/>
            <person name="Mudge J."/>
            <person name="Bharti A.K."/>
            <person name="Murray J.D."/>
            <person name="Naoumkina M.A."/>
            <person name="Rosen B."/>
            <person name="Silverstein K.A."/>
            <person name="Tang H."/>
            <person name="Rombauts S."/>
            <person name="Zhao P.X."/>
            <person name="Zhou P."/>
            <person name="Barbe V."/>
            <person name="Bardou P."/>
            <person name="Bechner M."/>
            <person name="Bellec A."/>
            <person name="Berger A."/>
            <person name="Berges H."/>
            <person name="Bidwell S."/>
            <person name="Bisseling T."/>
            <person name="Choisne N."/>
            <person name="Couloux A."/>
            <person name="Denny R."/>
            <person name="Deshpande S."/>
            <person name="Dai X."/>
            <person name="Doyle J.J."/>
            <person name="Dudez A.M."/>
            <person name="Farmer A.D."/>
            <person name="Fouteau S."/>
            <person name="Franken C."/>
            <person name="Gibelin C."/>
            <person name="Gish J."/>
            <person name="Goldstein S."/>
            <person name="Gonzalez A.J."/>
            <person name="Green P.J."/>
            <person name="Hallab A."/>
            <person name="Hartog M."/>
            <person name="Hua A."/>
            <person name="Humphray S.J."/>
            <person name="Jeong D.H."/>
            <person name="Jing Y."/>
            <person name="Jocker A."/>
            <person name="Kenton S.M."/>
            <person name="Kim D.J."/>
            <person name="Klee K."/>
            <person name="Lai H."/>
            <person name="Lang C."/>
            <person name="Lin S."/>
            <person name="Macmil S.L."/>
            <person name="Magdelenat G."/>
            <person name="Matthews L."/>
            <person name="McCorrison J."/>
            <person name="Monaghan E.L."/>
            <person name="Mun J.H."/>
            <person name="Najar F.Z."/>
            <person name="Nicholson C."/>
            <person name="Noirot C."/>
            <person name="O'Bleness M."/>
            <person name="Paule C.R."/>
            <person name="Poulain J."/>
            <person name="Prion F."/>
            <person name="Qin B."/>
            <person name="Qu C."/>
            <person name="Retzel E.F."/>
            <person name="Riddle C."/>
            <person name="Sallet E."/>
            <person name="Samain S."/>
            <person name="Samson N."/>
            <person name="Sanders I."/>
            <person name="Saurat O."/>
            <person name="Scarpelli C."/>
            <person name="Schiex T."/>
            <person name="Segurens B."/>
            <person name="Severin A.J."/>
            <person name="Sherrier D.J."/>
            <person name="Shi R."/>
            <person name="Sims S."/>
            <person name="Singer S.R."/>
            <person name="Sinharoy S."/>
            <person name="Sterck L."/>
            <person name="Viollet A."/>
            <person name="Wang B.B."/>
            <person name="Wang K."/>
            <person name="Wang M."/>
            <person name="Wang X."/>
            <person name="Warfsmann J."/>
            <person name="Weissenbach J."/>
            <person name="White D.D."/>
            <person name="White J.D."/>
            <person name="Wiley G.B."/>
            <person name="Wincker P."/>
            <person name="Xing Y."/>
            <person name="Yang L."/>
            <person name="Yao Z."/>
            <person name="Ying F."/>
            <person name="Zhai J."/>
            <person name="Zhou L."/>
            <person name="Zuber A."/>
            <person name="Denarie J."/>
            <person name="Dixon R.A."/>
            <person name="May G.D."/>
            <person name="Schwartz D.C."/>
            <person name="Rogers J."/>
            <person name="Quetier F."/>
            <person name="Town C.D."/>
            <person name="Roe B.A."/>
        </authorList>
    </citation>
    <scope>NUCLEOTIDE SEQUENCE [LARGE SCALE GENOMIC DNA]</scope>
    <source>
        <strain evidence="1">A17</strain>
        <strain evidence="2 3">cv. Jemalong A17</strain>
    </source>
</reference>
<evidence type="ECO:0000313" key="2">
    <source>
        <dbReference type="EnsemblPlants" id="KEH37749"/>
    </source>
</evidence>
<gene>
    <name evidence="1" type="ordered locus">MTR_2g046720</name>
</gene>
<dbReference type="EnsemblPlants" id="KEH37749">
    <property type="protein sequence ID" value="KEH37749"/>
    <property type="gene ID" value="MTR_2g046720"/>
</dbReference>
<dbReference type="Proteomes" id="UP000002051">
    <property type="component" value="Chromosome 2"/>
</dbReference>
<accession>A0A072V6Q7</accession>
<evidence type="ECO:0000313" key="1">
    <source>
        <dbReference type="EMBL" id="KEH37749.1"/>
    </source>
</evidence>
<reference evidence="1 3" key="2">
    <citation type="journal article" date="2014" name="BMC Genomics">
        <title>An improved genome release (version Mt4.0) for the model legume Medicago truncatula.</title>
        <authorList>
            <person name="Tang H."/>
            <person name="Krishnakumar V."/>
            <person name="Bidwell S."/>
            <person name="Rosen B."/>
            <person name="Chan A."/>
            <person name="Zhou S."/>
            <person name="Gentzbittel L."/>
            <person name="Childs K.L."/>
            <person name="Yandell M."/>
            <person name="Gundlach H."/>
            <person name="Mayer K.F."/>
            <person name="Schwartz D.C."/>
            <person name="Town C.D."/>
        </authorList>
    </citation>
    <scope>GENOME REANNOTATION</scope>
    <source>
        <strain evidence="1">A17</strain>
        <strain evidence="2 3">cv. Jemalong A17</strain>
    </source>
</reference>
<proteinExistence type="predicted"/>
<protein>
    <submittedName>
        <fullName evidence="1 2">Uncharacterized protein</fullName>
    </submittedName>
</protein>
<keyword evidence="3" id="KW-1185">Reference proteome</keyword>
<dbReference type="EMBL" id="CM001218">
    <property type="protein sequence ID" value="KEH37749.1"/>
    <property type="molecule type" value="Genomic_DNA"/>
</dbReference>